<proteinExistence type="predicted"/>
<dbReference type="EMBL" id="PKGU01000009">
    <property type="protein sequence ID" value="PKZ13953.1"/>
    <property type="molecule type" value="Genomic_DNA"/>
</dbReference>
<reference evidence="1 2" key="1">
    <citation type="submission" date="2017-12" db="EMBL/GenBank/DDBJ databases">
        <title>Phylogenetic diversity of female urinary microbiome.</title>
        <authorList>
            <person name="Thomas-White K."/>
            <person name="Wolfe A.J."/>
        </authorList>
    </citation>
    <scope>NUCLEOTIDE SEQUENCE [LARGE SCALE GENOMIC DNA]</scope>
    <source>
        <strain evidence="1 2">UMB0064</strain>
    </source>
</reference>
<dbReference type="Proteomes" id="UP000242263">
    <property type="component" value="Unassembled WGS sequence"/>
</dbReference>
<comment type="caution">
    <text evidence="1">The sequence shown here is derived from an EMBL/GenBank/DDBJ whole genome shotgun (WGS) entry which is preliminary data.</text>
</comment>
<evidence type="ECO:0008006" key="3">
    <source>
        <dbReference type="Google" id="ProtNLM"/>
    </source>
</evidence>
<gene>
    <name evidence="1" type="ORF">CYJ32_07870</name>
</gene>
<dbReference type="RefSeq" id="WP_101541644.1">
    <property type="nucleotide sequence ID" value="NZ_CBDEIH010000005.1"/>
</dbReference>
<protein>
    <recommendedName>
        <fullName evidence="3">Restriction endonuclease type IV Mrr domain-containing protein</fullName>
    </recommendedName>
</protein>
<accession>A0A2I1M1D4</accession>
<name>A0A2I1M1D4_9BIFI</name>
<evidence type="ECO:0000313" key="2">
    <source>
        <dbReference type="Proteomes" id="UP000242263"/>
    </source>
</evidence>
<evidence type="ECO:0000313" key="1">
    <source>
        <dbReference type="EMBL" id="PKZ13953.1"/>
    </source>
</evidence>
<dbReference type="AlphaFoldDB" id="A0A2I1M1D4"/>
<organism evidence="1 2">
    <name type="scientific">Alloscardovia omnicolens</name>
    <dbReference type="NCBI Taxonomy" id="419015"/>
    <lineage>
        <taxon>Bacteria</taxon>
        <taxon>Bacillati</taxon>
        <taxon>Actinomycetota</taxon>
        <taxon>Actinomycetes</taxon>
        <taxon>Bifidobacteriales</taxon>
        <taxon>Bifidobacteriaceae</taxon>
        <taxon>Alloscardovia</taxon>
    </lineage>
</organism>
<sequence length="131" mass="14685">MVRNRKSAKKAGASFETAIANYLAWALDDERVERRHLSGVQDRGDITGVMLDGQRVVIECKNTSRMNVSEHLREAELERGNDDATYGVVVQKRHGIGITTRETVGQQLVMMTLEQYALMLNHSQPLGTDNN</sequence>